<protein>
    <submittedName>
        <fullName evidence="1">Uncharacterized protein</fullName>
    </submittedName>
</protein>
<gene>
    <name evidence="1" type="ORF">PlAlph_6370</name>
</gene>
<proteinExistence type="predicted"/>
<organism evidence="1">
    <name type="scientific">uncultured Alphaproteobacteria bacterium</name>
    <dbReference type="NCBI Taxonomy" id="91750"/>
    <lineage>
        <taxon>Bacteria</taxon>
        <taxon>Pseudomonadati</taxon>
        <taxon>Pseudomonadota</taxon>
        <taxon>Alphaproteobacteria</taxon>
        <taxon>environmental samples</taxon>
    </lineage>
</organism>
<dbReference type="EMBL" id="MN990732">
    <property type="protein sequence ID" value="QIM10745.1"/>
    <property type="molecule type" value="Genomic_DNA"/>
</dbReference>
<accession>A0A6G8F348</accession>
<evidence type="ECO:0000313" key="1">
    <source>
        <dbReference type="EMBL" id="QIM10745.1"/>
    </source>
</evidence>
<sequence length="115" mass="13204">MKKYVVIESVNRIPTVDRRPQTFLNQENRICEEGVFKEEIVSTQAAVQDGNEFRDLRTNKLIDITGKRVSDAHIGTVFQFGDGKRWLVTRGLYDRVIKVLQDFTLTSSMTVVNVI</sequence>
<name>A0A6G8F348_9PROT</name>
<reference evidence="1" key="1">
    <citation type="journal article" date="2020" name="J. ISSAAS">
        <title>Lactobacilli and other gastrointestinal microbiota of Peromyscus leucopus, reservoir host for agents of Lyme disease and other zoonoses in North America.</title>
        <authorList>
            <person name="Milovic A."/>
            <person name="Bassam K."/>
            <person name="Shao H."/>
            <person name="Chatzistamou I."/>
            <person name="Tufts D.M."/>
            <person name="Diuk-Wasser M."/>
            <person name="Barbour A.G."/>
        </authorList>
    </citation>
    <scope>NUCLEOTIDE SEQUENCE</scope>
    <source>
        <strain evidence="1">LL90</strain>
    </source>
</reference>
<dbReference type="AlphaFoldDB" id="A0A6G8F348"/>